<dbReference type="Proteomes" id="UP000008827">
    <property type="component" value="Chromosome 20"/>
</dbReference>
<name>K7N2U2_SOYBN</name>
<sequence>MEGNIPPRESSLQTALVIGLSEQTHGGTAPSLIKRHKANGKKLLLSNFTSETTLFFSPIYIYFFSFLLYSRVAMP</sequence>
<keyword evidence="1" id="KW-0472">Membrane</keyword>
<dbReference type="EMBL" id="CM000853">
    <property type="protein sequence ID" value="KRG90709.1"/>
    <property type="molecule type" value="Genomic_DNA"/>
</dbReference>
<dbReference type="EnsemblPlants" id="KRG90709">
    <property type="protein sequence ID" value="KRG90709"/>
    <property type="gene ID" value="GLYMA_20G109500"/>
</dbReference>
<evidence type="ECO:0000256" key="1">
    <source>
        <dbReference type="SAM" id="Phobius"/>
    </source>
</evidence>
<reference evidence="3" key="2">
    <citation type="submission" date="2018-02" db="UniProtKB">
        <authorList>
            <consortium name="EnsemblPlants"/>
        </authorList>
    </citation>
    <scope>IDENTIFICATION</scope>
    <source>
        <strain evidence="3">Williams 82</strain>
    </source>
</reference>
<evidence type="ECO:0000313" key="4">
    <source>
        <dbReference type="Proteomes" id="UP000008827"/>
    </source>
</evidence>
<reference evidence="2" key="3">
    <citation type="submission" date="2018-07" db="EMBL/GenBank/DDBJ databases">
        <title>WGS assembly of Glycine max.</title>
        <authorList>
            <person name="Schmutz J."/>
            <person name="Cannon S."/>
            <person name="Schlueter J."/>
            <person name="Ma J."/>
            <person name="Mitros T."/>
            <person name="Nelson W."/>
            <person name="Hyten D."/>
            <person name="Song Q."/>
            <person name="Thelen J."/>
            <person name="Cheng J."/>
            <person name="Xu D."/>
            <person name="Hellsten U."/>
            <person name="May G."/>
            <person name="Yu Y."/>
            <person name="Sakurai T."/>
            <person name="Umezawa T."/>
            <person name="Bhattacharyya M."/>
            <person name="Sandhu D."/>
            <person name="Valliyodan B."/>
            <person name="Lindquist E."/>
            <person name="Peto M."/>
            <person name="Grant D."/>
            <person name="Shu S."/>
            <person name="Goodstein D."/>
            <person name="Barry K."/>
            <person name="Futrell-Griggs M."/>
            <person name="Abernathy B."/>
            <person name="Du J."/>
            <person name="Tian Z."/>
            <person name="Zhu L."/>
            <person name="Gill N."/>
            <person name="Joshi T."/>
            <person name="Libault M."/>
            <person name="Sethuraman A."/>
            <person name="Zhang X."/>
            <person name="Shinozaki K."/>
            <person name="Nguyen H."/>
            <person name="Wing R."/>
            <person name="Cregan P."/>
            <person name="Specht J."/>
            <person name="Grimwood J."/>
            <person name="Rokhsar D."/>
            <person name="Stacey G."/>
            <person name="Shoemaker R."/>
            <person name="Jackson S."/>
        </authorList>
    </citation>
    <scope>NUCLEOTIDE SEQUENCE</scope>
    <source>
        <tissue evidence="2">Callus</tissue>
    </source>
</reference>
<dbReference type="AlphaFoldDB" id="K7N2U2"/>
<dbReference type="InParanoid" id="K7N2U2"/>
<keyword evidence="1" id="KW-0812">Transmembrane</keyword>
<gene>
    <name evidence="2" type="ORF">GLYMA_20G109500</name>
</gene>
<proteinExistence type="predicted"/>
<dbReference type="Gramene" id="KRG90709">
    <property type="protein sequence ID" value="KRG90709"/>
    <property type="gene ID" value="GLYMA_20G109500"/>
</dbReference>
<organism evidence="2">
    <name type="scientific">Glycine max</name>
    <name type="common">Soybean</name>
    <name type="synonym">Glycine hispida</name>
    <dbReference type="NCBI Taxonomy" id="3847"/>
    <lineage>
        <taxon>Eukaryota</taxon>
        <taxon>Viridiplantae</taxon>
        <taxon>Streptophyta</taxon>
        <taxon>Embryophyta</taxon>
        <taxon>Tracheophyta</taxon>
        <taxon>Spermatophyta</taxon>
        <taxon>Magnoliopsida</taxon>
        <taxon>eudicotyledons</taxon>
        <taxon>Gunneridae</taxon>
        <taxon>Pentapetalae</taxon>
        <taxon>rosids</taxon>
        <taxon>fabids</taxon>
        <taxon>Fabales</taxon>
        <taxon>Fabaceae</taxon>
        <taxon>Papilionoideae</taxon>
        <taxon>50 kb inversion clade</taxon>
        <taxon>NPAAA clade</taxon>
        <taxon>indigoferoid/millettioid clade</taxon>
        <taxon>Phaseoleae</taxon>
        <taxon>Glycine</taxon>
        <taxon>Glycine subgen. Soja</taxon>
    </lineage>
</organism>
<feature type="transmembrane region" description="Helical" evidence="1">
    <location>
        <begin position="52"/>
        <end position="69"/>
    </location>
</feature>
<protein>
    <submittedName>
        <fullName evidence="2 3">Uncharacterized protein</fullName>
    </submittedName>
</protein>
<dbReference type="PaxDb" id="3847-GLYMA20G24373.1"/>
<keyword evidence="4" id="KW-1185">Reference proteome</keyword>
<accession>K7N2U2</accession>
<evidence type="ECO:0000313" key="3">
    <source>
        <dbReference type="EnsemblPlants" id="KRG90709"/>
    </source>
</evidence>
<dbReference type="HOGENOM" id="CLU_2675995_0_0_1"/>
<evidence type="ECO:0000313" key="2">
    <source>
        <dbReference type="EMBL" id="KRG90709.1"/>
    </source>
</evidence>
<keyword evidence="1" id="KW-1133">Transmembrane helix</keyword>
<reference evidence="2 3" key="1">
    <citation type="journal article" date="2010" name="Nature">
        <title>Genome sequence of the palaeopolyploid soybean.</title>
        <authorList>
            <person name="Schmutz J."/>
            <person name="Cannon S.B."/>
            <person name="Schlueter J."/>
            <person name="Ma J."/>
            <person name="Mitros T."/>
            <person name="Nelson W."/>
            <person name="Hyten D.L."/>
            <person name="Song Q."/>
            <person name="Thelen J.J."/>
            <person name="Cheng J."/>
            <person name="Xu D."/>
            <person name="Hellsten U."/>
            <person name="May G.D."/>
            <person name="Yu Y."/>
            <person name="Sakurai T."/>
            <person name="Umezawa T."/>
            <person name="Bhattacharyya M.K."/>
            <person name="Sandhu D."/>
            <person name="Valliyodan B."/>
            <person name="Lindquist E."/>
            <person name="Peto M."/>
            <person name="Grant D."/>
            <person name="Shu S."/>
            <person name="Goodstein D."/>
            <person name="Barry K."/>
            <person name="Futrell-Griggs M."/>
            <person name="Abernathy B."/>
            <person name="Du J."/>
            <person name="Tian Z."/>
            <person name="Zhu L."/>
            <person name="Gill N."/>
            <person name="Joshi T."/>
            <person name="Libault M."/>
            <person name="Sethuraman A."/>
            <person name="Zhang X.-C."/>
            <person name="Shinozaki K."/>
            <person name="Nguyen H.T."/>
            <person name="Wing R.A."/>
            <person name="Cregan P."/>
            <person name="Specht J."/>
            <person name="Grimwood J."/>
            <person name="Rokhsar D."/>
            <person name="Stacey G."/>
            <person name="Shoemaker R.C."/>
            <person name="Jackson S.A."/>
        </authorList>
    </citation>
    <scope>NUCLEOTIDE SEQUENCE [LARGE SCALE GENOMIC DNA]</scope>
    <source>
        <strain evidence="3">cv. Williams 82</strain>
        <tissue evidence="2">Callus</tissue>
    </source>
</reference>